<dbReference type="InterPro" id="IPR014772">
    <property type="entry name" value="Munc13_dom-2"/>
</dbReference>
<evidence type="ECO:0000256" key="1">
    <source>
        <dbReference type="SAM" id="MobiDB-lite"/>
    </source>
</evidence>
<accession>A0A1X2GR31</accession>
<comment type="caution">
    <text evidence="5">The sequence shown here is derived from an EMBL/GenBank/DDBJ whole genome shotgun (WGS) entry which is preliminary data.</text>
</comment>
<dbReference type="Gene3D" id="1.10.357.50">
    <property type="match status" value="1"/>
</dbReference>
<dbReference type="InterPro" id="IPR010439">
    <property type="entry name" value="MUN_dom"/>
</dbReference>
<evidence type="ECO:0008006" key="7">
    <source>
        <dbReference type="Google" id="ProtNLM"/>
    </source>
</evidence>
<dbReference type="InterPro" id="IPR014770">
    <property type="entry name" value="Munc13_1"/>
</dbReference>
<feature type="domain" description="MHD1" evidence="3">
    <location>
        <begin position="531"/>
        <end position="650"/>
    </location>
</feature>
<feature type="domain" description="C2" evidence="2">
    <location>
        <begin position="733"/>
        <end position="848"/>
    </location>
</feature>
<dbReference type="Pfam" id="PF06292">
    <property type="entry name" value="MUN"/>
    <property type="match status" value="1"/>
</dbReference>
<keyword evidence="6" id="KW-1185">Reference proteome</keyword>
<dbReference type="SMART" id="SM00239">
    <property type="entry name" value="C2"/>
    <property type="match status" value="1"/>
</dbReference>
<organism evidence="5 6">
    <name type="scientific">Hesseltinella vesiculosa</name>
    <dbReference type="NCBI Taxonomy" id="101127"/>
    <lineage>
        <taxon>Eukaryota</taxon>
        <taxon>Fungi</taxon>
        <taxon>Fungi incertae sedis</taxon>
        <taxon>Mucoromycota</taxon>
        <taxon>Mucoromycotina</taxon>
        <taxon>Mucoromycetes</taxon>
        <taxon>Mucorales</taxon>
        <taxon>Cunninghamellaceae</taxon>
        <taxon>Hesseltinella</taxon>
    </lineage>
</organism>
<reference evidence="5 6" key="1">
    <citation type="submission" date="2016-07" db="EMBL/GenBank/DDBJ databases">
        <title>Pervasive Adenine N6-methylation of Active Genes in Fungi.</title>
        <authorList>
            <consortium name="DOE Joint Genome Institute"/>
            <person name="Mondo S.J."/>
            <person name="Dannebaum R.O."/>
            <person name="Kuo R.C."/>
            <person name="Labutti K."/>
            <person name="Haridas S."/>
            <person name="Kuo A."/>
            <person name="Salamov A."/>
            <person name="Ahrendt S.R."/>
            <person name="Lipzen A."/>
            <person name="Sullivan W."/>
            <person name="Andreopoulos W.B."/>
            <person name="Clum A."/>
            <person name="Lindquist E."/>
            <person name="Daum C."/>
            <person name="Ramamoorthy G.K."/>
            <person name="Gryganskyi A."/>
            <person name="Culley D."/>
            <person name="Magnuson J.K."/>
            <person name="James T.Y."/>
            <person name="O'Malley M.A."/>
            <person name="Stajich J.E."/>
            <person name="Spatafora J.W."/>
            <person name="Visel A."/>
            <person name="Grigoriev I.V."/>
        </authorList>
    </citation>
    <scope>NUCLEOTIDE SEQUENCE [LARGE SCALE GENOMIC DNA]</scope>
    <source>
        <strain evidence="5 6">NRRL 3301</strain>
    </source>
</reference>
<dbReference type="PANTHER" id="PTHR47263:SF1">
    <property type="entry name" value="C2 DOMAIN PROTEIN (AFU_ORTHOLOGUE AFUA_7G02350)"/>
    <property type="match status" value="1"/>
</dbReference>
<dbReference type="InterPro" id="IPR000008">
    <property type="entry name" value="C2_dom"/>
</dbReference>
<evidence type="ECO:0000259" key="4">
    <source>
        <dbReference type="PROSITE" id="PS51259"/>
    </source>
</evidence>
<dbReference type="SUPFAM" id="SSF49562">
    <property type="entry name" value="C2 domain (Calcium/lipid-binding domain, CaLB)"/>
    <property type="match status" value="1"/>
</dbReference>
<dbReference type="InterPro" id="IPR052811">
    <property type="entry name" value="Glucose_resp_signaling"/>
</dbReference>
<feature type="region of interest" description="Disordered" evidence="1">
    <location>
        <begin position="1173"/>
        <end position="1247"/>
    </location>
</feature>
<evidence type="ECO:0000313" key="5">
    <source>
        <dbReference type="EMBL" id="ORX59569.1"/>
    </source>
</evidence>
<feature type="compositionally biased region" description="Polar residues" evidence="1">
    <location>
        <begin position="1104"/>
        <end position="1114"/>
    </location>
</feature>
<proteinExistence type="predicted"/>
<dbReference type="Pfam" id="PF00168">
    <property type="entry name" value="C2"/>
    <property type="match status" value="1"/>
</dbReference>
<dbReference type="Gene3D" id="2.60.40.150">
    <property type="entry name" value="C2 domain"/>
    <property type="match status" value="1"/>
</dbReference>
<dbReference type="PANTHER" id="PTHR47263">
    <property type="entry name" value="ADENYLATE CYCLASE ACTIVATION PROTEIN GIT1"/>
    <property type="match status" value="1"/>
</dbReference>
<name>A0A1X2GR31_9FUNG</name>
<dbReference type="Gene3D" id="1.20.58.1100">
    <property type="match status" value="1"/>
</dbReference>
<dbReference type="PROSITE" id="PS51258">
    <property type="entry name" value="MHD1"/>
    <property type="match status" value="1"/>
</dbReference>
<gene>
    <name evidence="5" type="ORF">DM01DRAFT_1282559</name>
</gene>
<dbReference type="PROSITE" id="PS50004">
    <property type="entry name" value="C2"/>
    <property type="match status" value="1"/>
</dbReference>
<feature type="compositionally biased region" description="Pro residues" evidence="1">
    <location>
        <begin position="1176"/>
        <end position="1222"/>
    </location>
</feature>
<evidence type="ECO:0000259" key="2">
    <source>
        <dbReference type="PROSITE" id="PS50004"/>
    </source>
</evidence>
<sequence>MIGSLSDRFTDDGKKQDRLTREVVRALLRRLDDIKKGKDISKPEYDEPIFLATVAQMQKNVLVYRFRPSGTINDLVVMYAGVAKTECQKASTKSWSDDLNRYLPLFANIVKLTVVDDCPSSASPDLIDRLHGYMGLGRPSRQPSVQSTTPSTSLAYGSVESFENFTMVKTVRQLFQVDPVDLRKKLRELQPICTQAAFMRDLKKCLHNIHTNHPFPCNTSDFTDRQSYDAWQKRETNQLSGLVKTLTLMDPSLATAPASEEDPHRSSNGFTFIPDNPRGYFERMMNMCMDFDTQVIPSSERAKTSVLSQQSDELLRECFRTWRLTSSFRAVLYLQLIKDRYDRGIFGFDDITEGLHKLDRAIKETEVHAWTMADRTNLIWAYEGLERTFMRQLADGLREYWRMSPLLIEDSVKLVDRIYEDPAYLSGHPDPSAQYQEMEVIVEGAAVTRWRLIQEGSNSPGADDLANLFSMADKLTKELVSLVTKKFKKPIKGVLSVPGVVMTIQMPYFALEIENWAYLPETRSAPIEAVFELYHKLCTLKRLYDQHGPQEKAQLFKVESWFSSHVRRWLQTTDNSTPEWVDNAIRQDHFVATNSTTLHSSSIVDLFSLFHQAVDFVQNLQWPNQYQWCRFMTALSRVIAVALTQYTYALEDRITQDIYPHLHDRATEGDHSFLDRAKLQLIGNRSSLRLDTLPEDFTPQMCVKINNIEAARSRLDRLYQTMDVDEIAEYFRENGAPTADKEEKKNYLYSIRVVRAENLVAKDSNGLSDPYVVLEINDKQVARTRTVYETLNPRWDQTFDLWLDNKTIDVSVIVFDEDLLTAHDECGAAFFRLSPKFFDDYQTHDIVLDLQPQGRLLLRVSMEGEKDDIQFWYGKTFRTLKRAENDAAGLIVDKMGRYIRQCLSRKVIDRLLGRAQSFFSFGSRQAKHVELTLADYEDAIAPLLDFLERNLKLLNDNLSESNMQLVVLKIWREILIALESIVLPPLSEQLSDMKPLDEYEFDVVNKWLELLKVFFNGGEDGDAVPLDKLENAQYYTLLAINVAYDMETHQLMQTYHKALQQQVEIKQRGGRKADRSKSIYQSKNTMRKRRDAAAAGKRLPNPPSSNGSLRPTSTANAKAAAIDLPTADVILRILRMRSGKEVREFLRTEFDKRNNPGPPPPPPHTVAKAVALEDPSPAPSGLPSHVPPLPPMPATSPLPRGVPPPPTHSLPPGVPQLPPMPSLPAGSSTAYIFEPGLPPPPPPPHHV</sequence>
<feature type="region of interest" description="Disordered" evidence="1">
    <location>
        <begin position="1065"/>
        <end position="1114"/>
    </location>
</feature>
<feature type="compositionally biased region" description="Basic and acidic residues" evidence="1">
    <location>
        <begin position="1065"/>
        <end position="1077"/>
    </location>
</feature>
<dbReference type="Proteomes" id="UP000242146">
    <property type="component" value="Unassembled WGS sequence"/>
</dbReference>
<feature type="domain" description="MHD2" evidence="4">
    <location>
        <begin position="937"/>
        <end position="1055"/>
    </location>
</feature>
<evidence type="ECO:0000313" key="6">
    <source>
        <dbReference type="Proteomes" id="UP000242146"/>
    </source>
</evidence>
<evidence type="ECO:0000259" key="3">
    <source>
        <dbReference type="PROSITE" id="PS51258"/>
    </source>
</evidence>
<dbReference type="AlphaFoldDB" id="A0A1X2GR31"/>
<dbReference type="PROSITE" id="PS51259">
    <property type="entry name" value="MHD2"/>
    <property type="match status" value="1"/>
</dbReference>
<dbReference type="EMBL" id="MCGT01000005">
    <property type="protein sequence ID" value="ORX59569.1"/>
    <property type="molecule type" value="Genomic_DNA"/>
</dbReference>
<dbReference type="InterPro" id="IPR035892">
    <property type="entry name" value="C2_domain_sf"/>
</dbReference>
<protein>
    <recommendedName>
        <fullName evidence="7">C2 domain-containing protein</fullName>
    </recommendedName>
</protein>
<dbReference type="OrthoDB" id="2015333at2759"/>
<feature type="compositionally biased region" description="Pro residues" evidence="1">
    <location>
        <begin position="1236"/>
        <end position="1247"/>
    </location>
</feature>
<dbReference type="STRING" id="101127.A0A1X2GR31"/>